<feature type="transmembrane region" description="Helical" evidence="4">
    <location>
        <begin position="7"/>
        <end position="26"/>
    </location>
</feature>
<name>A0ABD2REQ2_9SOLN</name>
<feature type="compositionally biased region" description="Polar residues" evidence="3">
    <location>
        <begin position="140"/>
        <end position="149"/>
    </location>
</feature>
<dbReference type="PANTHER" id="PTHR33172">
    <property type="entry name" value="OS08G0516900 PROTEIN"/>
    <property type="match status" value="1"/>
</dbReference>
<comment type="caution">
    <text evidence="5">The sequence shown here is derived from an EMBL/GenBank/DDBJ whole genome shotgun (WGS) entry which is preliminary data.</text>
</comment>
<dbReference type="PANTHER" id="PTHR33172:SF37">
    <property type="entry name" value="PROTEIN OXIDATIVE STRESS 3 LIKE 1"/>
    <property type="match status" value="1"/>
</dbReference>
<dbReference type="AlphaFoldDB" id="A0ABD2REQ2"/>
<organism evidence="5 6">
    <name type="scientific">Solanum stoloniferum</name>
    <dbReference type="NCBI Taxonomy" id="62892"/>
    <lineage>
        <taxon>Eukaryota</taxon>
        <taxon>Viridiplantae</taxon>
        <taxon>Streptophyta</taxon>
        <taxon>Embryophyta</taxon>
        <taxon>Tracheophyta</taxon>
        <taxon>Spermatophyta</taxon>
        <taxon>Magnoliopsida</taxon>
        <taxon>eudicotyledons</taxon>
        <taxon>Gunneridae</taxon>
        <taxon>Pentapetalae</taxon>
        <taxon>asterids</taxon>
        <taxon>lamiids</taxon>
        <taxon>Solanales</taxon>
        <taxon>Solanaceae</taxon>
        <taxon>Solanoideae</taxon>
        <taxon>Solaneae</taxon>
        <taxon>Solanum</taxon>
    </lineage>
</organism>
<gene>
    <name evidence="5" type="ORF">AABB24_034167</name>
</gene>
<keyword evidence="4" id="KW-1133">Transmembrane helix</keyword>
<evidence type="ECO:0000256" key="3">
    <source>
        <dbReference type="SAM" id="MobiDB-lite"/>
    </source>
</evidence>
<proteinExistence type="predicted"/>
<feature type="region of interest" description="Disordered" evidence="3">
    <location>
        <begin position="140"/>
        <end position="164"/>
    </location>
</feature>
<comment type="subcellular location">
    <subcellularLocation>
        <location evidence="1">Nucleus</location>
    </subcellularLocation>
</comment>
<evidence type="ECO:0000256" key="4">
    <source>
        <dbReference type="SAM" id="Phobius"/>
    </source>
</evidence>
<reference evidence="5 6" key="1">
    <citation type="submission" date="2024-05" db="EMBL/GenBank/DDBJ databases">
        <title>De novo assembly of an allotetraploid wild potato.</title>
        <authorList>
            <person name="Hosaka A.J."/>
        </authorList>
    </citation>
    <scope>NUCLEOTIDE SEQUENCE [LARGE SCALE GENOMIC DNA]</scope>
    <source>
        <tissue evidence="5">Young leaves</tissue>
    </source>
</reference>
<sequence length="290" mass="32944">MYNIYPYPIIQFNLLLLNYLGLSFHFKYNDNDNDNDNSIILCLLLVSKNQEFSYGEDLSFFLVFYLKHHFLVFDFNFNIYLLRKGKKIIKMPISMIMDKREVEGSCGFMDALSCDPQEAFFGGNKPVFINEEKACTCSSSSSIGENSDTISHEESMDDDSQEVESPFSSIHPLHQVLPIRKGMSRFYNGKSKSFTSLREASTSSSVKGLAKPENTSYINKKRRNILACRLPNKKNHNGISKKKHIGILAMNSGLCDNSISWRSFSLADLQFVSVTTTPTTLQQAEKKPTN</sequence>
<feature type="transmembrane region" description="Helical" evidence="4">
    <location>
        <begin position="58"/>
        <end position="82"/>
    </location>
</feature>
<dbReference type="Proteomes" id="UP001627284">
    <property type="component" value="Unassembled WGS sequence"/>
</dbReference>
<dbReference type="InterPro" id="IPR051992">
    <property type="entry name" value="OxStress_Response_Reg"/>
</dbReference>
<keyword evidence="2" id="KW-0539">Nucleus</keyword>
<dbReference type="GO" id="GO:0006950">
    <property type="term" value="P:response to stress"/>
    <property type="evidence" value="ECO:0007669"/>
    <property type="project" value="UniProtKB-ARBA"/>
</dbReference>
<evidence type="ECO:0000313" key="6">
    <source>
        <dbReference type="Proteomes" id="UP001627284"/>
    </source>
</evidence>
<keyword evidence="4" id="KW-0472">Membrane</keyword>
<protein>
    <submittedName>
        <fullName evidence="5">Uncharacterized protein</fullName>
    </submittedName>
</protein>
<dbReference type="GO" id="GO:0005634">
    <property type="term" value="C:nucleus"/>
    <property type="evidence" value="ECO:0007669"/>
    <property type="project" value="UniProtKB-SubCell"/>
</dbReference>
<evidence type="ECO:0000256" key="1">
    <source>
        <dbReference type="ARBA" id="ARBA00004123"/>
    </source>
</evidence>
<keyword evidence="6" id="KW-1185">Reference proteome</keyword>
<keyword evidence="4" id="KW-0812">Transmembrane</keyword>
<dbReference type="EMBL" id="JBJKTR010000020">
    <property type="protein sequence ID" value="KAL3330174.1"/>
    <property type="molecule type" value="Genomic_DNA"/>
</dbReference>
<evidence type="ECO:0000256" key="2">
    <source>
        <dbReference type="ARBA" id="ARBA00023242"/>
    </source>
</evidence>
<evidence type="ECO:0000313" key="5">
    <source>
        <dbReference type="EMBL" id="KAL3330174.1"/>
    </source>
</evidence>
<accession>A0ABD2REQ2</accession>